<evidence type="ECO:0000256" key="1">
    <source>
        <dbReference type="SAM" id="MobiDB-lite"/>
    </source>
</evidence>
<gene>
    <name evidence="2" type="ORF">AK812_SmicGene26861</name>
</gene>
<dbReference type="EMBL" id="LSRX01000665">
    <property type="protein sequence ID" value="OLP91451.1"/>
    <property type="molecule type" value="Genomic_DNA"/>
</dbReference>
<reference evidence="2 3" key="1">
    <citation type="submission" date="2016-02" db="EMBL/GenBank/DDBJ databases">
        <title>Genome analysis of coral dinoflagellate symbionts highlights evolutionary adaptations to a symbiotic lifestyle.</title>
        <authorList>
            <person name="Aranda M."/>
            <person name="Li Y."/>
            <person name="Liew Y.J."/>
            <person name="Baumgarten S."/>
            <person name="Simakov O."/>
            <person name="Wilson M."/>
            <person name="Piel J."/>
            <person name="Ashoor H."/>
            <person name="Bougouffa S."/>
            <person name="Bajic V.B."/>
            <person name="Ryu T."/>
            <person name="Ravasi T."/>
            <person name="Bayer T."/>
            <person name="Micklem G."/>
            <person name="Kim H."/>
            <person name="Bhak J."/>
            <person name="Lajeunesse T.C."/>
            <person name="Voolstra C.R."/>
        </authorList>
    </citation>
    <scope>NUCLEOTIDE SEQUENCE [LARGE SCALE GENOMIC DNA]</scope>
    <source>
        <strain evidence="2 3">CCMP2467</strain>
    </source>
</reference>
<dbReference type="Proteomes" id="UP000186817">
    <property type="component" value="Unassembled WGS sequence"/>
</dbReference>
<dbReference type="AlphaFoldDB" id="A0A1Q9D8H4"/>
<comment type="caution">
    <text evidence="2">The sequence shown here is derived from an EMBL/GenBank/DDBJ whole genome shotgun (WGS) entry which is preliminary data.</text>
</comment>
<name>A0A1Q9D8H4_SYMMI</name>
<organism evidence="2 3">
    <name type="scientific">Symbiodinium microadriaticum</name>
    <name type="common">Dinoflagellate</name>
    <name type="synonym">Zooxanthella microadriatica</name>
    <dbReference type="NCBI Taxonomy" id="2951"/>
    <lineage>
        <taxon>Eukaryota</taxon>
        <taxon>Sar</taxon>
        <taxon>Alveolata</taxon>
        <taxon>Dinophyceae</taxon>
        <taxon>Suessiales</taxon>
        <taxon>Symbiodiniaceae</taxon>
        <taxon>Symbiodinium</taxon>
    </lineage>
</organism>
<keyword evidence="3" id="KW-1185">Reference proteome</keyword>
<feature type="region of interest" description="Disordered" evidence="1">
    <location>
        <begin position="339"/>
        <end position="362"/>
    </location>
</feature>
<accession>A0A1Q9D8H4</accession>
<sequence length="455" mass="51008">MTRCWQDTLHAAVTAGAQKVTLDDAQTTQQSDLLIQETRETRKAALLLAKHQKRDGVLAQSREVLQDQQNAPVATWSSGSSNMGDKMIALDKLGMSCRQTSRKSPTSRTWAPEAPVAVTHRAWQPQIPTWPTLSQGYWYAKCEATSCPTLWRRRRMASADGFSGSLSNIGHTVSESKDALDQMWSWMSENLCCHAQQSTEAVLDRLISTITGVHTGGDHQDATLETTRRRPHAAEYYGADWNQVDWNGYEDIFVDAVNFLIIHSPPPREARTSRDRNLRFRICPWCLSNTPSCLSRCALCFTVLVSHGKHQRSESHADAPMEIPRQEIARAREVADAIPVEDDDEPMEEEPQPEVDNDGDADMGNDDAHTVAEPEIEFDIDEEGEVGPEQAEEVQSRQPVLLFGADLHVDQDLAHFQQGLKVPIFSHLEPAHLIDPSPDYAKYMACLIIHLMYKS</sequence>
<evidence type="ECO:0000313" key="2">
    <source>
        <dbReference type="EMBL" id="OLP91451.1"/>
    </source>
</evidence>
<proteinExistence type="predicted"/>
<evidence type="ECO:0000313" key="3">
    <source>
        <dbReference type="Proteomes" id="UP000186817"/>
    </source>
</evidence>
<dbReference type="OrthoDB" id="10279959at2759"/>
<protein>
    <submittedName>
        <fullName evidence="2">Uncharacterized protein</fullName>
    </submittedName>
</protein>